<dbReference type="InterPro" id="IPR008936">
    <property type="entry name" value="Rho_GTPase_activation_prot"/>
</dbReference>
<dbReference type="AlphaFoldDB" id="A0A286U6N7"/>
<name>A0A286U6N7_9AGAM</name>
<dbReference type="Gene3D" id="1.10.555.10">
    <property type="entry name" value="Rho GTPase activation protein"/>
    <property type="match status" value="1"/>
</dbReference>
<dbReference type="SMART" id="SM00324">
    <property type="entry name" value="RhoGAP"/>
    <property type="match status" value="1"/>
</dbReference>
<evidence type="ECO:0000313" key="5">
    <source>
        <dbReference type="Proteomes" id="UP000217199"/>
    </source>
</evidence>
<feature type="compositionally biased region" description="Low complexity" evidence="2">
    <location>
        <begin position="221"/>
        <end position="230"/>
    </location>
</feature>
<feature type="region of interest" description="Disordered" evidence="2">
    <location>
        <begin position="1"/>
        <end position="42"/>
    </location>
</feature>
<dbReference type="GO" id="GO:0005938">
    <property type="term" value="C:cell cortex"/>
    <property type="evidence" value="ECO:0007669"/>
    <property type="project" value="TreeGrafter"/>
</dbReference>
<feature type="region of interest" description="Disordered" evidence="2">
    <location>
        <begin position="552"/>
        <end position="575"/>
    </location>
</feature>
<keyword evidence="1" id="KW-0343">GTPase activation</keyword>
<feature type="compositionally biased region" description="Polar residues" evidence="2">
    <location>
        <begin position="246"/>
        <end position="256"/>
    </location>
</feature>
<evidence type="ECO:0000313" key="4">
    <source>
        <dbReference type="EMBL" id="PAV15230.1"/>
    </source>
</evidence>
<dbReference type="EMBL" id="NBII01000010">
    <property type="protein sequence ID" value="PAV15230.1"/>
    <property type="molecule type" value="Genomic_DNA"/>
</dbReference>
<feature type="region of interest" description="Disordered" evidence="2">
    <location>
        <begin position="122"/>
        <end position="157"/>
    </location>
</feature>
<dbReference type="GO" id="GO:0007165">
    <property type="term" value="P:signal transduction"/>
    <property type="evidence" value="ECO:0007669"/>
    <property type="project" value="InterPro"/>
</dbReference>
<comment type="caution">
    <text evidence="4">The sequence shown here is derived from an EMBL/GenBank/DDBJ whole genome shotgun (WGS) entry which is preliminary data.</text>
</comment>
<proteinExistence type="predicted"/>
<organism evidence="4 5">
    <name type="scientific">Pyrrhoderma noxium</name>
    <dbReference type="NCBI Taxonomy" id="2282107"/>
    <lineage>
        <taxon>Eukaryota</taxon>
        <taxon>Fungi</taxon>
        <taxon>Dikarya</taxon>
        <taxon>Basidiomycota</taxon>
        <taxon>Agaricomycotina</taxon>
        <taxon>Agaricomycetes</taxon>
        <taxon>Hymenochaetales</taxon>
        <taxon>Hymenochaetaceae</taxon>
        <taxon>Pyrrhoderma</taxon>
    </lineage>
</organism>
<dbReference type="SUPFAM" id="SSF48350">
    <property type="entry name" value="GTPase activation domain, GAP"/>
    <property type="match status" value="1"/>
</dbReference>
<protein>
    <submittedName>
        <fullName evidence="4">Rho GTPase activation</fullName>
    </submittedName>
</protein>
<gene>
    <name evidence="4" type="ORF">PNOK_0899100</name>
</gene>
<dbReference type="InParanoid" id="A0A286U6N7"/>
<evidence type="ECO:0000256" key="2">
    <source>
        <dbReference type="SAM" id="MobiDB-lite"/>
    </source>
</evidence>
<dbReference type="PANTHER" id="PTHR15228:SF25">
    <property type="entry name" value="F-BAR DOMAIN-CONTAINING PROTEIN"/>
    <property type="match status" value="1"/>
</dbReference>
<reference evidence="4 5" key="1">
    <citation type="journal article" date="2017" name="Mol. Ecol.">
        <title>Comparative and population genomic landscape of Phellinus noxius: A hypervariable fungus causing root rot in trees.</title>
        <authorList>
            <person name="Chung C.L."/>
            <person name="Lee T.J."/>
            <person name="Akiba M."/>
            <person name="Lee H.H."/>
            <person name="Kuo T.H."/>
            <person name="Liu D."/>
            <person name="Ke H.M."/>
            <person name="Yokoi T."/>
            <person name="Roa M.B."/>
            <person name="Lu M.J."/>
            <person name="Chang Y.Y."/>
            <person name="Ann P.J."/>
            <person name="Tsai J.N."/>
            <person name="Chen C.Y."/>
            <person name="Tzean S.S."/>
            <person name="Ota Y."/>
            <person name="Hattori T."/>
            <person name="Sahashi N."/>
            <person name="Liou R.F."/>
            <person name="Kikuchi T."/>
            <person name="Tsai I.J."/>
        </authorList>
    </citation>
    <scope>NUCLEOTIDE SEQUENCE [LARGE SCALE GENOMIC DNA]</scope>
    <source>
        <strain evidence="4 5">FFPRI411160</strain>
    </source>
</reference>
<dbReference type="Pfam" id="PF00620">
    <property type="entry name" value="RhoGAP"/>
    <property type="match status" value="1"/>
</dbReference>
<keyword evidence="5" id="KW-1185">Reference proteome</keyword>
<dbReference type="InterPro" id="IPR051025">
    <property type="entry name" value="RhoGAP"/>
</dbReference>
<feature type="compositionally biased region" description="Acidic residues" evidence="2">
    <location>
        <begin position="18"/>
        <end position="28"/>
    </location>
</feature>
<dbReference type="Proteomes" id="UP000217199">
    <property type="component" value="Unassembled WGS sequence"/>
</dbReference>
<feature type="domain" description="Rho-GAP" evidence="3">
    <location>
        <begin position="434"/>
        <end position="763"/>
    </location>
</feature>
<dbReference type="GO" id="GO:0060237">
    <property type="term" value="P:regulation of fungal-type cell wall organization"/>
    <property type="evidence" value="ECO:0007669"/>
    <property type="project" value="TreeGrafter"/>
</dbReference>
<feature type="region of interest" description="Disordered" evidence="2">
    <location>
        <begin position="815"/>
        <end position="904"/>
    </location>
</feature>
<evidence type="ECO:0000256" key="1">
    <source>
        <dbReference type="ARBA" id="ARBA00022468"/>
    </source>
</evidence>
<feature type="compositionally biased region" description="Polar residues" evidence="2">
    <location>
        <begin position="874"/>
        <end position="886"/>
    </location>
</feature>
<evidence type="ECO:0000259" key="3">
    <source>
        <dbReference type="PROSITE" id="PS50238"/>
    </source>
</evidence>
<feature type="compositionally biased region" description="Polar residues" evidence="2">
    <location>
        <begin position="563"/>
        <end position="572"/>
    </location>
</feature>
<feature type="compositionally biased region" description="Polar residues" evidence="2">
    <location>
        <begin position="289"/>
        <end position="303"/>
    </location>
</feature>
<dbReference type="PANTHER" id="PTHR15228">
    <property type="entry name" value="SPERMATHECAL PHYSIOLOGY VARIANT"/>
    <property type="match status" value="1"/>
</dbReference>
<dbReference type="GO" id="GO:0005096">
    <property type="term" value="F:GTPase activator activity"/>
    <property type="evidence" value="ECO:0007669"/>
    <property type="project" value="UniProtKB-KW"/>
</dbReference>
<dbReference type="PROSITE" id="PS50238">
    <property type="entry name" value="RHOGAP"/>
    <property type="match status" value="1"/>
</dbReference>
<feature type="region of interest" description="Disordered" evidence="2">
    <location>
        <begin position="209"/>
        <end position="262"/>
    </location>
</feature>
<feature type="compositionally biased region" description="Low complexity" evidence="2">
    <location>
        <begin position="129"/>
        <end position="156"/>
    </location>
</feature>
<sequence>MHAVINAAAGDYIPRNEEEGEEEADSESSPEPAKGSSSNSNVDLRHFGPGFWLTIESHHHLNSQSSHHADSIYPKERQHTHNSHQPNQDCADLQNQHQKMYPRSPYVHHTSQLISPTTTPAHSLEMTRSNHSPSSSLNMPSSSSMTLDSPPSYSSSERLAYYSTRPVSLEGQKDVDMETFRQARACGMTLDPIRIAQPLVYSSRYKSIVESDSRNPRRRNSIGSGSSSQSFEVVPSLRDGRLTPPSIYSSPGTSPTKPLFVIPSSDHLNDIQSYSRDFDAHDQSHPEAHSSSLSNHTRQSSLPSVPVLDPRREVERLRVLLRHHGYGFVKADHDHDAAAYFGNDAKHYPTSPEEVINLEWLIRDHDGEEVSRRQTEGLCIREEDFDIDVGMQQGGSYAPDTFSIFGDKENPRSRMLSMMIDTGESRHGVFGQPLSLTRKYASCVYPVAGYQHELPIVVFACVEELYRTGMTVPGLFRTPPDRVRHNELIDVYDTGPLYGSTRSLAKENTADICALLRSYIDRLPRAIWHESLYDALLVLCVRPSAERERKLLEESEHEAMGVESSSGNGTSRTRARGLRPTSLIVPFASASSSTASSPGSPQASYRPRSISLKNISLSSSLSGSSLKATAAAITASIGINVNLEEEEDEELEKQEILICKQLFRLLPRASLSLLVYLCGFFTQLPLSIQNQLSIEDIARLFAAPLLLGKPYSSGRRDSFVTSPTTCSGSGFGFVPVTGSVWAEKKEEAGRMLEWILRRWTQISDGLFEPDPTQGFLGQMEEGQQHFRVDSFDEKQQVGGSSPSHLPVPHVLGMSMNTLVGRGGEGGRTCSDDKLDTPSATSSDTESVHSVPSSYAWSSSNPSIGLSLSPSPMSQPVNPSTLGSIRSMSPFEPLGPPSGNFQKERSEGEDLGLDLNMHGHRHGRDTTMMKGKGEKEEDFVMAWKCHVDNDNNELGCTLMDVHPRMVDKSSST</sequence>
<feature type="region of interest" description="Disordered" evidence="2">
    <location>
        <begin position="279"/>
        <end position="307"/>
    </location>
</feature>
<dbReference type="InterPro" id="IPR000198">
    <property type="entry name" value="RhoGAP_dom"/>
</dbReference>
<feature type="compositionally biased region" description="Low complexity" evidence="2">
    <location>
        <begin position="847"/>
        <end position="873"/>
    </location>
</feature>
<accession>A0A286U6N7</accession>
<dbReference type="OrthoDB" id="79452at2759"/>
<feature type="compositionally biased region" description="Basic and acidic residues" evidence="2">
    <location>
        <begin position="279"/>
        <end position="288"/>
    </location>
</feature>